<sequence>AQERQAPEANIGYDPNAAASAQIMNAVAAAHADGKGVLLDFGANWCTACRALDKAMHTPKVQAVLAQYYHVVQIDLGSADSQHMALADEYAAAGTFGMPMLVVLNPDGTVRANSALTGQPKYEEAALAAWLSQWAPR</sequence>
<accession>A0ABS5L896</accession>
<dbReference type="PANTHER" id="PTHR32234">
    <property type="entry name" value="THIOL:DISULFIDE INTERCHANGE PROTEIN DSBD"/>
    <property type="match status" value="1"/>
</dbReference>
<keyword evidence="3" id="KW-1185">Reference proteome</keyword>
<evidence type="ECO:0000313" key="2">
    <source>
        <dbReference type="EMBL" id="MBS2554588.1"/>
    </source>
</evidence>
<dbReference type="Proteomes" id="UP000730482">
    <property type="component" value="Unassembled WGS sequence"/>
</dbReference>
<dbReference type="SUPFAM" id="SSF52833">
    <property type="entry name" value="Thioredoxin-like"/>
    <property type="match status" value="1"/>
</dbReference>
<proteinExistence type="predicted"/>
<feature type="non-terminal residue" evidence="2">
    <location>
        <position position="1"/>
    </location>
</feature>
<name>A0ABS5L896_9ACTN</name>
<feature type="domain" description="Thioredoxin" evidence="1">
    <location>
        <begin position="1"/>
        <end position="136"/>
    </location>
</feature>
<reference evidence="2 3" key="1">
    <citation type="submission" date="2020-02" db="EMBL/GenBank/DDBJ databases">
        <title>Acidophilic actinobacteria isolated from forest soil.</title>
        <authorList>
            <person name="Golinska P."/>
        </authorList>
    </citation>
    <scope>NUCLEOTIDE SEQUENCE [LARGE SCALE GENOMIC DNA]</scope>
    <source>
        <strain evidence="2 3">NL8</strain>
    </source>
</reference>
<dbReference type="PANTHER" id="PTHR32234:SF0">
    <property type="entry name" value="THIOL:DISULFIDE INTERCHANGE PROTEIN DSBD"/>
    <property type="match status" value="1"/>
</dbReference>
<dbReference type="RefSeq" id="WP_212022183.1">
    <property type="nucleotide sequence ID" value="NZ_JAAFYZ010000410.1"/>
</dbReference>
<dbReference type="Gene3D" id="3.40.30.10">
    <property type="entry name" value="Glutaredoxin"/>
    <property type="match status" value="1"/>
</dbReference>
<dbReference type="InterPro" id="IPR013766">
    <property type="entry name" value="Thioredoxin_domain"/>
</dbReference>
<gene>
    <name evidence="2" type="ORF">KGQ19_47815</name>
</gene>
<comment type="caution">
    <text evidence="2">The sequence shown here is derived from an EMBL/GenBank/DDBJ whole genome shotgun (WGS) entry which is preliminary data.</text>
</comment>
<evidence type="ECO:0000259" key="1">
    <source>
        <dbReference type="PROSITE" id="PS51352"/>
    </source>
</evidence>
<dbReference type="Pfam" id="PF13899">
    <property type="entry name" value="Thioredoxin_7"/>
    <property type="match status" value="1"/>
</dbReference>
<dbReference type="InterPro" id="IPR036249">
    <property type="entry name" value="Thioredoxin-like_sf"/>
</dbReference>
<evidence type="ECO:0000313" key="3">
    <source>
        <dbReference type="Proteomes" id="UP000730482"/>
    </source>
</evidence>
<organism evidence="2 3">
    <name type="scientific">Catenulispora pinistramenti</name>
    <dbReference type="NCBI Taxonomy" id="2705254"/>
    <lineage>
        <taxon>Bacteria</taxon>
        <taxon>Bacillati</taxon>
        <taxon>Actinomycetota</taxon>
        <taxon>Actinomycetes</taxon>
        <taxon>Catenulisporales</taxon>
        <taxon>Catenulisporaceae</taxon>
        <taxon>Catenulispora</taxon>
    </lineage>
</organism>
<dbReference type="PROSITE" id="PS51352">
    <property type="entry name" value="THIOREDOXIN_2"/>
    <property type="match status" value="1"/>
</dbReference>
<protein>
    <submittedName>
        <fullName evidence="2">Thioredoxin family protein</fullName>
    </submittedName>
</protein>
<dbReference type="EMBL" id="JAAFYZ010000410">
    <property type="protein sequence ID" value="MBS2554588.1"/>
    <property type="molecule type" value="Genomic_DNA"/>
</dbReference>